<dbReference type="InterPro" id="IPR014710">
    <property type="entry name" value="RmlC-like_jellyroll"/>
</dbReference>
<protein>
    <submittedName>
        <fullName evidence="7">Pirin</fullName>
    </submittedName>
</protein>
<feature type="binding site" evidence="2">
    <location>
        <position position="80"/>
    </location>
    <ligand>
        <name>Fe cation</name>
        <dbReference type="ChEBI" id="CHEBI:24875"/>
    </ligand>
</feature>
<dbReference type="InterPro" id="IPR012093">
    <property type="entry name" value="Pirin"/>
</dbReference>
<feature type="domain" description="Pirin C-terminal" evidence="6">
    <location>
        <begin position="205"/>
        <end position="291"/>
    </location>
</feature>
<comment type="cofactor">
    <cofactor evidence="2">
        <name>Fe cation</name>
        <dbReference type="ChEBI" id="CHEBI:24875"/>
    </cofactor>
    <text evidence="2">Binds 1 Fe cation per subunit.</text>
</comment>
<evidence type="ECO:0000313" key="8">
    <source>
        <dbReference type="Proteomes" id="UP000237222"/>
    </source>
</evidence>
<dbReference type="Proteomes" id="UP000237222">
    <property type="component" value="Unassembled WGS sequence"/>
</dbReference>
<dbReference type="PANTHER" id="PTHR13903:SF8">
    <property type="entry name" value="PIRIN"/>
    <property type="match status" value="1"/>
</dbReference>
<dbReference type="InterPro" id="IPR011051">
    <property type="entry name" value="RmlC_Cupin_sf"/>
</dbReference>
<dbReference type="PANTHER" id="PTHR13903">
    <property type="entry name" value="PIRIN-RELATED"/>
    <property type="match status" value="1"/>
</dbReference>
<proteinExistence type="inferred from homology"/>
<dbReference type="CDD" id="cd02909">
    <property type="entry name" value="cupin_pirin_N"/>
    <property type="match status" value="1"/>
</dbReference>
<feature type="binding site" evidence="2">
    <location>
        <position position="124"/>
    </location>
    <ligand>
        <name>Fe cation</name>
        <dbReference type="ChEBI" id="CHEBI:24875"/>
    </ligand>
</feature>
<accession>A0A2S4HHU2</accession>
<dbReference type="AlphaFoldDB" id="A0A2S4HHU2"/>
<keyword evidence="2" id="KW-0479">Metal-binding</keyword>
<evidence type="ECO:0000259" key="5">
    <source>
        <dbReference type="Pfam" id="PF02678"/>
    </source>
</evidence>
<sequence>MSVSDKSVEASNSKTCPIRAERPSSRRLQGSQKTLGTGMTIERFLPTKQLRMIGAWAFLDHIGPADISQSEGVQVGPHPHTGLQTFTWMIEGELLHRDSLGYEQLIRPGQVNLMTAGRGISHSEESPLERPAEFHGAQLWIALPEQYRFIAPAFEHFPSLPKTNIAGLEITVIAGDAFGLSAPAKFYSPLMAADCVALDSQLAVLALKPEFEYGVLVLEGSINIAGEKLDSTELLYLSCGRESIEITANKSSRFLLIGGEPFKEDILMWWNFIGRSKAEISGFVADWNAGESKDFGKVEGYPGESLSAPVPPWG</sequence>
<dbReference type="Pfam" id="PF02678">
    <property type="entry name" value="Pirin"/>
    <property type="match status" value="1"/>
</dbReference>
<reference evidence="7" key="1">
    <citation type="submission" date="2018-01" db="EMBL/GenBank/DDBJ databases">
        <authorList>
            <person name="Yu X.-D."/>
        </authorList>
    </citation>
    <scope>NUCLEOTIDE SEQUENCE</scope>
    <source>
        <strain evidence="7">ZX-21</strain>
    </source>
</reference>
<dbReference type="Gene3D" id="2.60.120.10">
    <property type="entry name" value="Jelly Rolls"/>
    <property type="match status" value="2"/>
</dbReference>
<comment type="similarity">
    <text evidence="1 3">Belongs to the pirin family.</text>
</comment>
<evidence type="ECO:0000256" key="1">
    <source>
        <dbReference type="ARBA" id="ARBA00008416"/>
    </source>
</evidence>
<name>A0A2S4HHU2_9GAMM</name>
<organism evidence="7 8">
    <name type="scientific">Zhongshania marina</name>
    <dbReference type="NCBI Taxonomy" id="2304603"/>
    <lineage>
        <taxon>Bacteria</taxon>
        <taxon>Pseudomonadati</taxon>
        <taxon>Pseudomonadota</taxon>
        <taxon>Gammaproteobacteria</taxon>
        <taxon>Cellvibrionales</taxon>
        <taxon>Spongiibacteraceae</taxon>
        <taxon>Zhongshania</taxon>
    </lineage>
</organism>
<evidence type="ECO:0000259" key="6">
    <source>
        <dbReference type="Pfam" id="PF05726"/>
    </source>
</evidence>
<feature type="compositionally biased region" description="Polar residues" evidence="4">
    <location>
        <begin position="1"/>
        <end position="15"/>
    </location>
</feature>
<feature type="binding site" evidence="2">
    <location>
        <position position="78"/>
    </location>
    <ligand>
        <name>Fe cation</name>
        <dbReference type="ChEBI" id="CHEBI:24875"/>
    </ligand>
</feature>
<evidence type="ECO:0000313" key="7">
    <source>
        <dbReference type="EMBL" id="POP53490.1"/>
    </source>
</evidence>
<evidence type="ECO:0000256" key="4">
    <source>
        <dbReference type="SAM" id="MobiDB-lite"/>
    </source>
</evidence>
<dbReference type="PIRSF" id="PIRSF006232">
    <property type="entry name" value="Pirin"/>
    <property type="match status" value="1"/>
</dbReference>
<dbReference type="EMBL" id="PQGG01000014">
    <property type="protein sequence ID" value="POP53490.1"/>
    <property type="molecule type" value="Genomic_DNA"/>
</dbReference>
<dbReference type="InterPro" id="IPR003829">
    <property type="entry name" value="Pirin_N_dom"/>
</dbReference>
<dbReference type="SUPFAM" id="SSF51182">
    <property type="entry name" value="RmlC-like cupins"/>
    <property type="match status" value="1"/>
</dbReference>
<dbReference type="CDD" id="cd02247">
    <property type="entry name" value="cupin_pirin_C"/>
    <property type="match status" value="1"/>
</dbReference>
<comment type="caution">
    <text evidence="7">The sequence shown here is derived from an EMBL/GenBank/DDBJ whole genome shotgun (WGS) entry which is preliminary data.</text>
</comment>
<feature type="region of interest" description="Disordered" evidence="4">
    <location>
        <begin position="1"/>
        <end position="32"/>
    </location>
</feature>
<gene>
    <name evidence="7" type="ORF">C0068_06695</name>
</gene>
<keyword evidence="2" id="KW-0408">Iron</keyword>
<dbReference type="Pfam" id="PF05726">
    <property type="entry name" value="Pirin_C"/>
    <property type="match status" value="1"/>
</dbReference>
<dbReference type="GO" id="GO:0046872">
    <property type="term" value="F:metal ion binding"/>
    <property type="evidence" value="ECO:0007669"/>
    <property type="project" value="UniProtKB-KW"/>
</dbReference>
<evidence type="ECO:0000256" key="3">
    <source>
        <dbReference type="RuleBase" id="RU003457"/>
    </source>
</evidence>
<feature type="domain" description="Pirin N-terminal" evidence="5">
    <location>
        <begin position="42"/>
        <end position="141"/>
    </location>
</feature>
<feature type="binding site" evidence="2">
    <location>
        <position position="122"/>
    </location>
    <ligand>
        <name>Fe cation</name>
        <dbReference type="ChEBI" id="CHEBI:24875"/>
    </ligand>
</feature>
<evidence type="ECO:0000256" key="2">
    <source>
        <dbReference type="PIRSR" id="PIRSR006232-1"/>
    </source>
</evidence>
<dbReference type="InterPro" id="IPR008778">
    <property type="entry name" value="Pirin_C_dom"/>
</dbReference>
<dbReference type="OrthoDB" id="9780903at2"/>